<reference evidence="1 2" key="1">
    <citation type="journal article" date="2022" name="DNA Res.">
        <title>Chromosomal-level genome assembly of the orchid tree Bauhinia variegata (Leguminosae; Cercidoideae) supports the allotetraploid origin hypothesis of Bauhinia.</title>
        <authorList>
            <person name="Zhong Y."/>
            <person name="Chen Y."/>
            <person name="Zheng D."/>
            <person name="Pang J."/>
            <person name="Liu Y."/>
            <person name="Luo S."/>
            <person name="Meng S."/>
            <person name="Qian L."/>
            <person name="Wei D."/>
            <person name="Dai S."/>
            <person name="Zhou R."/>
        </authorList>
    </citation>
    <scope>NUCLEOTIDE SEQUENCE [LARGE SCALE GENOMIC DNA]</scope>
    <source>
        <strain evidence="1">BV-YZ2020</strain>
    </source>
</reference>
<proteinExistence type="predicted"/>
<evidence type="ECO:0000313" key="2">
    <source>
        <dbReference type="Proteomes" id="UP000828941"/>
    </source>
</evidence>
<keyword evidence="2" id="KW-1185">Reference proteome</keyword>
<organism evidence="1 2">
    <name type="scientific">Bauhinia variegata</name>
    <name type="common">Purple orchid tree</name>
    <name type="synonym">Phanera variegata</name>
    <dbReference type="NCBI Taxonomy" id="167791"/>
    <lineage>
        <taxon>Eukaryota</taxon>
        <taxon>Viridiplantae</taxon>
        <taxon>Streptophyta</taxon>
        <taxon>Embryophyta</taxon>
        <taxon>Tracheophyta</taxon>
        <taxon>Spermatophyta</taxon>
        <taxon>Magnoliopsida</taxon>
        <taxon>eudicotyledons</taxon>
        <taxon>Gunneridae</taxon>
        <taxon>Pentapetalae</taxon>
        <taxon>rosids</taxon>
        <taxon>fabids</taxon>
        <taxon>Fabales</taxon>
        <taxon>Fabaceae</taxon>
        <taxon>Cercidoideae</taxon>
        <taxon>Cercideae</taxon>
        <taxon>Bauhiniinae</taxon>
        <taxon>Bauhinia</taxon>
    </lineage>
</organism>
<gene>
    <name evidence="1" type="ORF">L6164_004870</name>
</gene>
<name>A0ACB9PNZ6_BAUVA</name>
<protein>
    <submittedName>
        <fullName evidence="1">Uncharacterized protein</fullName>
    </submittedName>
</protein>
<accession>A0ACB9PNZ6</accession>
<evidence type="ECO:0000313" key="1">
    <source>
        <dbReference type="EMBL" id="KAI4350412.1"/>
    </source>
</evidence>
<dbReference type="EMBL" id="CM039428">
    <property type="protein sequence ID" value="KAI4350412.1"/>
    <property type="molecule type" value="Genomic_DNA"/>
</dbReference>
<sequence>MASLFPKPHLSVPSVFKLSSSPKIWSFFIRGYPLQFENNSRRLVLLTNAVYTQGLSVPLPANLAKRMESIEQENDPISILNERIRRDFSKREASRTVMDSEEADKYIQMVKEQQQRGLQKLKGDRGNKEGGFSYKVDPYTLRSGDYVVHKKVGIGRFVGIKFDVPKNSTEAVEYVFIEYADGMAKLPLKQASRMLYRYSLPNENKRPRTLSKLSDTSVWERRKVKGKVAIQKMVVDLMELYLHRLKQRRPPYPKSSAMAEFVAQFPYEPTPDQKQAFIDVERDLTQRETPMDRLICGDVGFGKTEVALRAIFCLVSAGKQAMVLAPTIVLAKQHFDVISDRFSPYSDIKVGLLSRFQTKAEKEEHLDMIKNGDLDIIVGTHALLGNRVVYNKLGLLVVDEEQRFGVKQKEKIASFKTTVDVLTLSATPIPRTLYLALTGFRDASLISTPPPERVPIKTHLSSFSKDKVISAIKYELNRGGQVFYVLPRIKGLEEVMEFLEQAFPDVEIAIAHGKQYSKQLEDTMEKFAHGEIKILICTNIVESGLDIQNANTIIIQDVQQFGLAQLYQLRGRVGRADKEAHAHLFYPDKSLLSDQARERLSALEECRELGQGFQLAERDMGIRGFGTIFGEQQTGDVGNVGIDLFFEMLFESLSKVEDHRVISVPYHSVQIDLNINPHLPSDYINYLENPMEIINEAEKAAERDIWSLMQFTESLRRQYGKEPYSMEILLKKLYVRRMAADLGITRIYSTGKMVFMKTNINKKVFKLMTDSIVSDIHRNSLVLEGDQIKAELLLELPREQLLNWIFQCLAELHASLPALIKY</sequence>
<comment type="caution">
    <text evidence="1">The sequence shown here is derived from an EMBL/GenBank/DDBJ whole genome shotgun (WGS) entry which is preliminary data.</text>
</comment>
<dbReference type="Proteomes" id="UP000828941">
    <property type="component" value="Chromosome 3"/>
</dbReference>